<dbReference type="EMBL" id="CM001740">
    <property type="protein sequence ID" value="KJB06850.1"/>
    <property type="molecule type" value="Genomic_DNA"/>
</dbReference>
<dbReference type="Proteomes" id="UP000032304">
    <property type="component" value="Chromosome 1"/>
</dbReference>
<evidence type="ECO:0000256" key="1">
    <source>
        <dbReference type="SAM" id="MobiDB-lite"/>
    </source>
</evidence>
<sequence length="137" mass="15832">MGYRLTSTKAISINLRSLMRRRHREERKRHYPFFELKKPKGRTSAAVTSRKKDEQSIPFTGPYRSRGRGEIDRRPILQQLAEEPLNASTWPLKKAKAGRETRPTYFLLPWKSITERSGDLVLLAGRKEASGPPFPAR</sequence>
<evidence type="ECO:0000313" key="2">
    <source>
        <dbReference type="EMBL" id="KJB06850.1"/>
    </source>
</evidence>
<dbReference type="AlphaFoldDB" id="A0A0D2QHY8"/>
<keyword evidence="3" id="KW-1185">Reference proteome</keyword>
<gene>
    <name evidence="2" type="ORF">B456_001G165000</name>
</gene>
<protein>
    <submittedName>
        <fullName evidence="2">Uncharacterized protein</fullName>
    </submittedName>
</protein>
<reference evidence="2 3" key="1">
    <citation type="journal article" date="2012" name="Nature">
        <title>Repeated polyploidization of Gossypium genomes and the evolution of spinnable cotton fibres.</title>
        <authorList>
            <person name="Paterson A.H."/>
            <person name="Wendel J.F."/>
            <person name="Gundlach H."/>
            <person name="Guo H."/>
            <person name="Jenkins J."/>
            <person name="Jin D."/>
            <person name="Llewellyn D."/>
            <person name="Showmaker K.C."/>
            <person name="Shu S."/>
            <person name="Udall J."/>
            <person name="Yoo M.J."/>
            <person name="Byers R."/>
            <person name="Chen W."/>
            <person name="Doron-Faigenboim A."/>
            <person name="Duke M.V."/>
            <person name="Gong L."/>
            <person name="Grimwood J."/>
            <person name="Grover C."/>
            <person name="Grupp K."/>
            <person name="Hu G."/>
            <person name="Lee T.H."/>
            <person name="Li J."/>
            <person name="Lin L."/>
            <person name="Liu T."/>
            <person name="Marler B.S."/>
            <person name="Page J.T."/>
            <person name="Roberts A.W."/>
            <person name="Romanel E."/>
            <person name="Sanders W.S."/>
            <person name="Szadkowski E."/>
            <person name="Tan X."/>
            <person name="Tang H."/>
            <person name="Xu C."/>
            <person name="Wang J."/>
            <person name="Wang Z."/>
            <person name="Zhang D."/>
            <person name="Zhang L."/>
            <person name="Ashrafi H."/>
            <person name="Bedon F."/>
            <person name="Bowers J.E."/>
            <person name="Brubaker C.L."/>
            <person name="Chee P.W."/>
            <person name="Das S."/>
            <person name="Gingle A.R."/>
            <person name="Haigler C.H."/>
            <person name="Harker D."/>
            <person name="Hoffmann L.V."/>
            <person name="Hovav R."/>
            <person name="Jones D.C."/>
            <person name="Lemke C."/>
            <person name="Mansoor S."/>
            <person name="ur Rahman M."/>
            <person name="Rainville L.N."/>
            <person name="Rambani A."/>
            <person name="Reddy U.K."/>
            <person name="Rong J.K."/>
            <person name="Saranga Y."/>
            <person name="Scheffler B.E."/>
            <person name="Scheffler J.A."/>
            <person name="Stelly D.M."/>
            <person name="Triplett B.A."/>
            <person name="Van Deynze A."/>
            <person name="Vaslin M.F."/>
            <person name="Waghmare V.N."/>
            <person name="Walford S.A."/>
            <person name="Wright R.J."/>
            <person name="Zaki E.A."/>
            <person name="Zhang T."/>
            <person name="Dennis E.S."/>
            <person name="Mayer K.F."/>
            <person name="Peterson D.G."/>
            <person name="Rokhsar D.S."/>
            <person name="Wang X."/>
            <person name="Schmutz J."/>
        </authorList>
    </citation>
    <scope>NUCLEOTIDE SEQUENCE [LARGE SCALE GENOMIC DNA]</scope>
</reference>
<name>A0A0D2QHY8_GOSRA</name>
<dbReference type="Gramene" id="KJB06850">
    <property type="protein sequence ID" value="KJB06850"/>
    <property type="gene ID" value="B456_001G165000"/>
</dbReference>
<evidence type="ECO:0000313" key="3">
    <source>
        <dbReference type="Proteomes" id="UP000032304"/>
    </source>
</evidence>
<accession>A0A0D2QHY8</accession>
<feature type="region of interest" description="Disordered" evidence="1">
    <location>
        <begin position="39"/>
        <end position="73"/>
    </location>
</feature>
<organism evidence="2 3">
    <name type="scientific">Gossypium raimondii</name>
    <name type="common">Peruvian cotton</name>
    <name type="synonym">Gossypium klotzschianum subsp. raimondii</name>
    <dbReference type="NCBI Taxonomy" id="29730"/>
    <lineage>
        <taxon>Eukaryota</taxon>
        <taxon>Viridiplantae</taxon>
        <taxon>Streptophyta</taxon>
        <taxon>Embryophyta</taxon>
        <taxon>Tracheophyta</taxon>
        <taxon>Spermatophyta</taxon>
        <taxon>Magnoliopsida</taxon>
        <taxon>eudicotyledons</taxon>
        <taxon>Gunneridae</taxon>
        <taxon>Pentapetalae</taxon>
        <taxon>rosids</taxon>
        <taxon>malvids</taxon>
        <taxon>Malvales</taxon>
        <taxon>Malvaceae</taxon>
        <taxon>Malvoideae</taxon>
        <taxon>Gossypium</taxon>
    </lineage>
</organism>
<proteinExistence type="predicted"/>